<evidence type="ECO:0000313" key="1">
    <source>
        <dbReference type="EMBL" id="GAA2803034.1"/>
    </source>
</evidence>
<evidence type="ECO:0000313" key="2">
    <source>
        <dbReference type="Proteomes" id="UP001500979"/>
    </source>
</evidence>
<protein>
    <submittedName>
        <fullName evidence="1">Uncharacterized protein</fullName>
    </submittedName>
</protein>
<comment type="caution">
    <text evidence="1">The sequence shown here is derived from an EMBL/GenBank/DDBJ whole genome shotgun (WGS) entry which is preliminary data.</text>
</comment>
<organism evidence="1 2">
    <name type="scientific">Saccharopolyspora taberi</name>
    <dbReference type="NCBI Taxonomy" id="60895"/>
    <lineage>
        <taxon>Bacteria</taxon>
        <taxon>Bacillati</taxon>
        <taxon>Actinomycetota</taxon>
        <taxon>Actinomycetes</taxon>
        <taxon>Pseudonocardiales</taxon>
        <taxon>Pseudonocardiaceae</taxon>
        <taxon>Saccharopolyspora</taxon>
    </lineage>
</organism>
<keyword evidence="2" id="KW-1185">Reference proteome</keyword>
<reference evidence="1 2" key="1">
    <citation type="journal article" date="2019" name="Int. J. Syst. Evol. Microbiol.">
        <title>The Global Catalogue of Microorganisms (GCM) 10K type strain sequencing project: providing services to taxonomists for standard genome sequencing and annotation.</title>
        <authorList>
            <consortium name="The Broad Institute Genomics Platform"/>
            <consortium name="The Broad Institute Genome Sequencing Center for Infectious Disease"/>
            <person name="Wu L."/>
            <person name="Ma J."/>
        </authorList>
    </citation>
    <scope>NUCLEOTIDE SEQUENCE [LARGE SCALE GENOMIC DNA]</scope>
    <source>
        <strain evidence="1 2">JCM 9383</strain>
    </source>
</reference>
<gene>
    <name evidence="1" type="ORF">GCM10010470_42640</name>
</gene>
<sequence>MAWHVEDVSPAEVYTFRWGRGAGYFTVHAGDIGASHSNERLVDTVRAASDWATEADVTAHAKRWLRATAHARPLRP</sequence>
<dbReference type="Proteomes" id="UP001500979">
    <property type="component" value="Unassembled WGS sequence"/>
</dbReference>
<accession>A0ABN3VI17</accession>
<proteinExistence type="predicted"/>
<name>A0ABN3VI17_9PSEU</name>
<dbReference type="EMBL" id="BAAAUX010000017">
    <property type="protein sequence ID" value="GAA2803034.1"/>
    <property type="molecule type" value="Genomic_DNA"/>
</dbReference>